<name>A0ABZ2XYV6_9RHOB</name>
<evidence type="ECO:0000313" key="2">
    <source>
        <dbReference type="Proteomes" id="UP001623232"/>
    </source>
</evidence>
<dbReference type="Proteomes" id="UP001623232">
    <property type="component" value="Chromosome"/>
</dbReference>
<dbReference type="EMBL" id="CP123584">
    <property type="protein sequence ID" value="WZK89999.1"/>
    <property type="molecule type" value="Genomic_DNA"/>
</dbReference>
<dbReference type="RefSeq" id="WP_406648502.1">
    <property type="nucleotide sequence ID" value="NZ_CP123584.1"/>
</dbReference>
<evidence type="ECO:0000313" key="1">
    <source>
        <dbReference type="EMBL" id="WZK89999.1"/>
    </source>
</evidence>
<accession>A0ABZ2XYV6</accession>
<organism evidence="1 2">
    <name type="scientific">Aliisedimentitalea scapharcae</name>
    <dbReference type="NCBI Taxonomy" id="1524259"/>
    <lineage>
        <taxon>Bacteria</taxon>
        <taxon>Pseudomonadati</taxon>
        <taxon>Pseudomonadota</taxon>
        <taxon>Alphaproteobacteria</taxon>
        <taxon>Rhodobacterales</taxon>
        <taxon>Roseobacteraceae</taxon>
        <taxon>Aliisedimentitalea</taxon>
    </lineage>
</organism>
<proteinExistence type="predicted"/>
<dbReference type="InterPro" id="IPR011009">
    <property type="entry name" value="Kinase-like_dom_sf"/>
</dbReference>
<protein>
    <recommendedName>
        <fullName evidence="3">Aminoglycoside phosphotransferase domain-containing protein</fullName>
    </recommendedName>
</protein>
<keyword evidence="2" id="KW-1185">Reference proteome</keyword>
<evidence type="ECO:0008006" key="3">
    <source>
        <dbReference type="Google" id="ProtNLM"/>
    </source>
</evidence>
<reference evidence="1 2" key="1">
    <citation type="submission" date="2023-04" db="EMBL/GenBank/DDBJ databases">
        <title>Complete genome sequence of Alisedimentitalea scapharcae.</title>
        <authorList>
            <person name="Rong J.-C."/>
            <person name="Yi M.-L."/>
            <person name="Zhao Q."/>
        </authorList>
    </citation>
    <scope>NUCLEOTIDE SEQUENCE [LARGE SCALE GENOMIC DNA]</scope>
    <source>
        <strain evidence="1 2">KCTC 42119</strain>
    </source>
</reference>
<sequence length="344" mass="38598">MSESSNSKRIARIVECAEEHFGKEVERVTAPGGEGRSSFRLHFDDRDVIATLRPNFRRTHLEAHVLNSLNTYSSDLPRVLGVVGEILFQSDVGRRRLNQEIVRCPAGSQKDLAAEAVAGIFRIHAAARKTDLHKMMPHLGNNAEWISNLVDAVDALQPYSQGISGDYDRAAVGNAIAYPGKQFVKWDCRSGNAAIGQDERLRWFDFEYSGLRHGAEDFAWLIGDEAWPIAPDVMVDIMIDAYDHECGHEISDYLEYMSVYLTLHAVQRFKLIVKEAKKRGWLSKERVRKYDDAGVHPEFAVQICKVGQYFAAQSPLTAPLSRNFEGAARAFKEILRDGSSLKSA</sequence>
<dbReference type="SUPFAM" id="SSF56112">
    <property type="entry name" value="Protein kinase-like (PK-like)"/>
    <property type="match status" value="1"/>
</dbReference>
<gene>
    <name evidence="1" type="ORF">QEZ52_05495</name>
</gene>